<dbReference type="AlphaFoldDB" id="A0AA39QHI1"/>
<dbReference type="Proteomes" id="UP001175228">
    <property type="component" value="Unassembled WGS sequence"/>
</dbReference>
<comment type="caution">
    <text evidence="2">The sequence shown here is derived from an EMBL/GenBank/DDBJ whole genome shotgun (WGS) entry which is preliminary data.</text>
</comment>
<feature type="region of interest" description="Disordered" evidence="1">
    <location>
        <begin position="1"/>
        <end position="55"/>
    </location>
</feature>
<accession>A0AA39QHI1</accession>
<sequence>MYPEIPPPRIRKRRNWKLLSKPPPVSPLPIFAPPISQNRYAGSSNSTSPGWNTDSNEELHKELRRLRGMISNNAPSHEPRPPQGPAYCVPDVDGPYDASILRQTEVHAEAGNSFHYATPYVAPVEVDAAPDASSKSGVIQDEFEFKDNASKVSSIDKGRHKETDAYSDAYNVPMRPPTLPLTVNKHDVPTGGTQLQQQQQPAAPLSQWREYSGPLPDLGVSFEASLLRPSGGLKSWKRTKSLARRVNTQDSSSIEPPAKKKKRSRQPVAKSEQYQDANVEEDIRGEEKKRKLELPEPAALHSSTPFADNQREISSDMTKSAGDSATSSYKLPQIHDGQTNTGVQHYDAGKQVEGVALPSDAGTRGPMELQHSGLGTDDGTSSVRILSSTQSSSGPADFTEIVRSFQPQTELLNPCAKINEFILITHPHASVAITHSDEWSSALSQGDGSDDLLRVLSDFKVIVHDGVASLEAR</sequence>
<evidence type="ECO:0000313" key="3">
    <source>
        <dbReference type="Proteomes" id="UP001175228"/>
    </source>
</evidence>
<feature type="region of interest" description="Disordered" evidence="1">
    <location>
        <begin position="373"/>
        <end position="392"/>
    </location>
</feature>
<feature type="compositionally biased region" description="Basic and acidic residues" evidence="1">
    <location>
        <begin position="154"/>
        <end position="164"/>
    </location>
</feature>
<organism evidence="2 3">
    <name type="scientific">Armillaria luteobubalina</name>
    <dbReference type="NCBI Taxonomy" id="153913"/>
    <lineage>
        <taxon>Eukaryota</taxon>
        <taxon>Fungi</taxon>
        <taxon>Dikarya</taxon>
        <taxon>Basidiomycota</taxon>
        <taxon>Agaricomycotina</taxon>
        <taxon>Agaricomycetes</taxon>
        <taxon>Agaricomycetidae</taxon>
        <taxon>Agaricales</taxon>
        <taxon>Marasmiineae</taxon>
        <taxon>Physalacriaceae</taxon>
        <taxon>Armillaria</taxon>
    </lineage>
</organism>
<feature type="region of interest" description="Disordered" evidence="1">
    <location>
        <begin position="69"/>
        <end position="91"/>
    </location>
</feature>
<evidence type="ECO:0000256" key="1">
    <source>
        <dbReference type="SAM" id="MobiDB-lite"/>
    </source>
</evidence>
<feature type="compositionally biased region" description="Basic and acidic residues" evidence="1">
    <location>
        <begin position="281"/>
        <end position="294"/>
    </location>
</feature>
<feature type="compositionally biased region" description="Low complexity" evidence="1">
    <location>
        <begin position="190"/>
        <end position="205"/>
    </location>
</feature>
<proteinExistence type="predicted"/>
<feature type="compositionally biased region" description="Polar residues" evidence="1">
    <location>
        <begin position="378"/>
        <end position="392"/>
    </location>
</feature>
<feature type="compositionally biased region" description="Polar residues" evidence="1">
    <location>
        <begin position="35"/>
        <end position="54"/>
    </location>
</feature>
<feature type="compositionally biased region" description="Polar residues" evidence="1">
    <location>
        <begin position="315"/>
        <end position="336"/>
    </location>
</feature>
<gene>
    <name evidence="2" type="ORF">EDD18DRAFT_1144273</name>
</gene>
<feature type="compositionally biased region" description="Pro residues" evidence="1">
    <location>
        <begin position="21"/>
        <end position="32"/>
    </location>
</feature>
<reference evidence="2" key="1">
    <citation type="submission" date="2023-06" db="EMBL/GenBank/DDBJ databases">
        <authorList>
            <consortium name="Lawrence Berkeley National Laboratory"/>
            <person name="Ahrendt S."/>
            <person name="Sahu N."/>
            <person name="Indic B."/>
            <person name="Wong-Bajracharya J."/>
            <person name="Merenyi Z."/>
            <person name="Ke H.-M."/>
            <person name="Monk M."/>
            <person name="Kocsube S."/>
            <person name="Drula E."/>
            <person name="Lipzen A."/>
            <person name="Balint B."/>
            <person name="Henrissat B."/>
            <person name="Andreopoulos B."/>
            <person name="Martin F.M."/>
            <person name="Harder C.B."/>
            <person name="Rigling D."/>
            <person name="Ford K.L."/>
            <person name="Foster G.D."/>
            <person name="Pangilinan J."/>
            <person name="Papanicolaou A."/>
            <person name="Barry K."/>
            <person name="LaButti K."/>
            <person name="Viragh M."/>
            <person name="Koriabine M."/>
            <person name="Yan M."/>
            <person name="Riley R."/>
            <person name="Champramary S."/>
            <person name="Plett K.L."/>
            <person name="Tsai I.J."/>
            <person name="Slot J."/>
            <person name="Sipos G."/>
            <person name="Plett J."/>
            <person name="Nagy L.G."/>
            <person name="Grigoriev I.V."/>
        </authorList>
    </citation>
    <scope>NUCLEOTIDE SEQUENCE</scope>
    <source>
        <strain evidence="2">HWK02</strain>
    </source>
</reference>
<feature type="region of interest" description="Disordered" evidence="1">
    <location>
        <begin position="238"/>
        <end position="336"/>
    </location>
</feature>
<feature type="region of interest" description="Disordered" evidence="1">
    <location>
        <begin position="154"/>
        <end position="210"/>
    </location>
</feature>
<name>A0AA39QHI1_9AGAR</name>
<protein>
    <submittedName>
        <fullName evidence="2">Uncharacterized protein</fullName>
    </submittedName>
</protein>
<keyword evidence="3" id="KW-1185">Reference proteome</keyword>
<dbReference type="EMBL" id="JAUEPU010000006">
    <property type="protein sequence ID" value="KAK0501769.1"/>
    <property type="molecule type" value="Genomic_DNA"/>
</dbReference>
<evidence type="ECO:0000313" key="2">
    <source>
        <dbReference type="EMBL" id="KAK0501769.1"/>
    </source>
</evidence>